<organism evidence="2 3">
    <name type="scientific">Lutibacter holmesii</name>
    <dbReference type="NCBI Taxonomy" id="1137985"/>
    <lineage>
        <taxon>Bacteria</taxon>
        <taxon>Pseudomonadati</taxon>
        <taxon>Bacteroidota</taxon>
        <taxon>Flavobacteriia</taxon>
        <taxon>Flavobacteriales</taxon>
        <taxon>Flavobacteriaceae</taxon>
        <taxon>Lutibacter</taxon>
    </lineage>
</organism>
<dbReference type="InterPro" id="IPR011652">
    <property type="entry name" value="MORN_2"/>
</dbReference>
<dbReference type="RefSeq" id="WP_386807500.1">
    <property type="nucleotide sequence ID" value="NZ_JBHTMV010000002.1"/>
</dbReference>
<keyword evidence="3" id="KW-1185">Reference proteome</keyword>
<evidence type="ECO:0000313" key="2">
    <source>
        <dbReference type="EMBL" id="MFD1292719.1"/>
    </source>
</evidence>
<evidence type="ECO:0000256" key="1">
    <source>
        <dbReference type="SAM" id="SignalP"/>
    </source>
</evidence>
<evidence type="ECO:0000313" key="3">
    <source>
        <dbReference type="Proteomes" id="UP001597241"/>
    </source>
</evidence>
<dbReference type="SUPFAM" id="SSF82185">
    <property type="entry name" value="Histone H3 K4-specific methyltransferase SET7/9 N-terminal domain"/>
    <property type="match status" value="2"/>
</dbReference>
<dbReference type="PANTHER" id="PTHR33706:SF1">
    <property type="entry name" value="TPR REPEAT PROTEIN"/>
    <property type="match status" value="1"/>
</dbReference>
<dbReference type="Gene3D" id="2.20.110.10">
    <property type="entry name" value="Histone H3 K4-specific methyltransferase SET7/9 N-terminal domain"/>
    <property type="match status" value="3"/>
</dbReference>
<dbReference type="Proteomes" id="UP001597241">
    <property type="component" value="Unassembled WGS sequence"/>
</dbReference>
<accession>A0ABW3WKA2</accession>
<name>A0ABW3WKA2_9FLAO</name>
<dbReference type="PANTHER" id="PTHR33706">
    <property type="entry name" value="MORN VARIANT REPEAT PROTEIN"/>
    <property type="match status" value="1"/>
</dbReference>
<gene>
    <name evidence="2" type="ORF">ACFQ5N_02630</name>
</gene>
<keyword evidence="1" id="KW-0732">Signal</keyword>
<reference evidence="3" key="1">
    <citation type="journal article" date="2019" name="Int. J. Syst. Evol. Microbiol.">
        <title>The Global Catalogue of Microorganisms (GCM) 10K type strain sequencing project: providing services to taxonomists for standard genome sequencing and annotation.</title>
        <authorList>
            <consortium name="The Broad Institute Genomics Platform"/>
            <consortium name="The Broad Institute Genome Sequencing Center for Infectious Disease"/>
            <person name="Wu L."/>
            <person name="Ma J."/>
        </authorList>
    </citation>
    <scope>NUCLEOTIDE SEQUENCE [LARGE SCALE GENOMIC DNA]</scope>
    <source>
        <strain evidence="3">CCUG 62221</strain>
    </source>
</reference>
<dbReference type="Pfam" id="PF07661">
    <property type="entry name" value="MORN_2"/>
    <property type="match status" value="3"/>
</dbReference>
<dbReference type="EMBL" id="JBHTMV010000002">
    <property type="protein sequence ID" value="MFD1292719.1"/>
    <property type="molecule type" value="Genomic_DNA"/>
</dbReference>
<comment type="caution">
    <text evidence="2">The sequence shown here is derived from an EMBL/GenBank/DDBJ whole genome shotgun (WGS) entry which is preliminary data.</text>
</comment>
<feature type="chain" id="PRO_5045536536" evidence="1">
    <location>
        <begin position="20"/>
        <end position="223"/>
    </location>
</feature>
<proteinExistence type="predicted"/>
<feature type="signal peptide" evidence="1">
    <location>
        <begin position="1"/>
        <end position="19"/>
    </location>
</feature>
<sequence>MKVQFLMFLCCFNMLLLTAQESINQVNESGAREGIWKKEYPNGRIRYQGQFKNGKEIGVFKYYSIRSSKHPILIKTFSKENNLAEVVFYTENGVIESKGVMDGKNRVGQWLYYHKDGVTILSEENYENGVLNGVSKTFYKTGKPTEILYYKNGKLHGNMQRFADNGVLIDDVNYVDGKLNGLAKFYNLKGELIYTGMYKNDEKIGKWEYFNEEETKDKSILKQ</sequence>
<protein>
    <submittedName>
        <fullName evidence="2">Toxin-antitoxin system YwqK family antitoxin</fullName>
    </submittedName>
</protein>